<dbReference type="EMBL" id="LJSK01000345">
    <property type="protein sequence ID" value="KPI83635.1"/>
    <property type="molecule type" value="Genomic_DNA"/>
</dbReference>
<feature type="region of interest" description="Disordered" evidence="1">
    <location>
        <begin position="143"/>
        <end position="184"/>
    </location>
</feature>
<feature type="compositionally biased region" description="Low complexity" evidence="1">
    <location>
        <begin position="154"/>
        <end position="168"/>
    </location>
</feature>
<feature type="compositionally biased region" description="Basic and acidic residues" evidence="1">
    <location>
        <begin position="143"/>
        <end position="153"/>
    </location>
</feature>
<dbReference type="VEuPathDB" id="TriTrypDB:Lsey_0345_0040"/>
<feature type="compositionally biased region" description="Polar residues" evidence="1">
    <location>
        <begin position="441"/>
        <end position="450"/>
    </location>
</feature>
<name>A0A0N1PBH3_LEPSE</name>
<sequence>MAECTVYSPCGRYVVHFASNAQQQRLWLDVTTNPRRPNLLHGAPLPYQPSAGDGSVKGNNALDVAWGPNRAAAPSSSTATASPSPLHLAASLSEGDVVALTASAGVRKSFANFSKMLFDALIGRSACVNFYVETVAEMKERIQRDVQQQRRESSPLPSTSSPATQQQLSREKSGSSGGGASTIPVHVDTADEIAAAIDQVTMSSNIKDQRGTVDDARARVCAAVGDTVIELDADIADEVLEQRFLTVDYDVDFTRAIFPIPLSEVPAGAKTEEGHDFMQAAKAPAASAPTAARKPAISDNEKCLERELHSALEHLARLEGENTKLRKENAALVQLSKQKMQEMQRLCGDFQQRVEDAAHTERLRAKNAELRMQLQEAIEERQAALCTLERERSQRRLLGPPLSTTTRNTDPYRQPSSLRGGGGSASRRSSSNKRDNPYLRSLSQGSNCASSERGGSVRQPYSNRRGPLGSSDSRRDRHGQPLLSPTPTPTVRRQRRPPTRFDTPPGPSAHGQARSLRRSPSYGGGGSRADSHRQARASSAHSVGSVGSNSIGGGDSPAPRDRTGGRQAGVVKPRRSRNHSDTNSADRRLHSRDSSSFMPRRGPSMWADTSDHPSPRGSVASSRCSSASHERLYRTTTVSSRQHQTPKAYALEELGVRRAVFH</sequence>
<feature type="compositionally biased region" description="Low complexity" evidence="1">
    <location>
        <begin position="536"/>
        <end position="549"/>
    </location>
</feature>
<evidence type="ECO:0000256" key="1">
    <source>
        <dbReference type="SAM" id="MobiDB-lite"/>
    </source>
</evidence>
<feature type="compositionally biased region" description="Basic and acidic residues" evidence="1">
    <location>
        <begin position="578"/>
        <end position="593"/>
    </location>
</feature>
<feature type="compositionally biased region" description="Polar residues" evidence="1">
    <location>
        <begin position="634"/>
        <end position="644"/>
    </location>
</feature>
<reference evidence="2 3" key="1">
    <citation type="journal article" date="2015" name="PLoS Pathog.">
        <title>Leptomonas seymouri: Adaptations to the Dixenous Life Cycle Analyzed by Genome Sequencing, Transcriptome Profiling and Co-infection with Leishmania donovani.</title>
        <authorList>
            <person name="Kraeva N."/>
            <person name="Butenko A."/>
            <person name="Hlavacova J."/>
            <person name="Kostygov A."/>
            <person name="Myskova J."/>
            <person name="Grybchuk D."/>
            <person name="Lestinova T."/>
            <person name="Votypka J."/>
            <person name="Volf P."/>
            <person name="Opperdoes F."/>
            <person name="Flegontov P."/>
            <person name="Lukes J."/>
            <person name="Yurchenko V."/>
        </authorList>
    </citation>
    <scope>NUCLEOTIDE SEQUENCE [LARGE SCALE GENOMIC DNA]</scope>
    <source>
        <strain evidence="2 3">ATCC 30220</strain>
    </source>
</reference>
<dbReference type="Proteomes" id="UP000038009">
    <property type="component" value="Unassembled WGS sequence"/>
</dbReference>
<feature type="region of interest" description="Disordered" evidence="1">
    <location>
        <begin position="391"/>
        <end position="644"/>
    </location>
</feature>
<dbReference type="OrthoDB" id="278352at2759"/>
<feature type="compositionally biased region" description="Polar residues" evidence="1">
    <location>
        <begin position="402"/>
        <end position="415"/>
    </location>
</feature>
<dbReference type="AlphaFoldDB" id="A0A0N1PBH3"/>
<proteinExistence type="predicted"/>
<evidence type="ECO:0000313" key="3">
    <source>
        <dbReference type="Proteomes" id="UP000038009"/>
    </source>
</evidence>
<gene>
    <name evidence="2" type="ORF">ABL78_7324</name>
</gene>
<keyword evidence="3" id="KW-1185">Reference proteome</keyword>
<feature type="compositionally biased region" description="Low complexity" evidence="1">
    <location>
        <begin position="615"/>
        <end position="627"/>
    </location>
</feature>
<comment type="caution">
    <text evidence="2">The sequence shown here is derived from an EMBL/GenBank/DDBJ whole genome shotgun (WGS) entry which is preliminary data.</text>
</comment>
<dbReference type="OMA" id="RMHQTPK"/>
<evidence type="ECO:0000313" key="2">
    <source>
        <dbReference type="EMBL" id="KPI83635.1"/>
    </source>
</evidence>
<protein>
    <submittedName>
        <fullName evidence="2">Uncharacterized protein</fullName>
    </submittedName>
</protein>
<organism evidence="2 3">
    <name type="scientific">Leptomonas seymouri</name>
    <dbReference type="NCBI Taxonomy" id="5684"/>
    <lineage>
        <taxon>Eukaryota</taxon>
        <taxon>Discoba</taxon>
        <taxon>Euglenozoa</taxon>
        <taxon>Kinetoplastea</taxon>
        <taxon>Metakinetoplastina</taxon>
        <taxon>Trypanosomatida</taxon>
        <taxon>Trypanosomatidae</taxon>
        <taxon>Leishmaniinae</taxon>
        <taxon>Leptomonas</taxon>
    </lineage>
</organism>
<accession>A0A0N1PBH3</accession>